<dbReference type="Gene3D" id="3.40.50.720">
    <property type="entry name" value="NAD(P)-binding Rossmann-like Domain"/>
    <property type="match status" value="1"/>
</dbReference>
<comment type="caution">
    <text evidence="2">The sequence shown here is derived from an EMBL/GenBank/DDBJ whole genome shotgun (WGS) entry which is preliminary data.</text>
</comment>
<dbReference type="GO" id="GO:0061504">
    <property type="term" value="P:cyclic threonylcarbamoyladenosine biosynthetic process"/>
    <property type="evidence" value="ECO:0007669"/>
    <property type="project" value="TreeGrafter"/>
</dbReference>
<evidence type="ECO:0000313" key="2">
    <source>
        <dbReference type="EMBL" id="NBG88909.1"/>
    </source>
</evidence>
<proteinExistence type="predicted"/>
<reference evidence="2 3" key="1">
    <citation type="submission" date="2019-04" db="EMBL/GenBank/DDBJ databases">
        <title>Isachenkonia alkalipeptolytica gen. nov. sp. nov. a new anaerobic, alkiliphilic organothrophic bacterium capable to reduce synthesized ferrihydrite isolated from a soda lake.</title>
        <authorList>
            <person name="Toshchakov S.V."/>
            <person name="Zavarzina D.G."/>
            <person name="Zhilina T.N."/>
            <person name="Kostrikina N.A."/>
            <person name="Kublanov I.V."/>
        </authorList>
    </citation>
    <scope>NUCLEOTIDE SEQUENCE [LARGE SCALE GENOMIC DNA]</scope>
    <source>
        <strain evidence="2 3">Z-1701</strain>
    </source>
</reference>
<accession>A0AA43XM70</accession>
<dbReference type="Proteomes" id="UP000449710">
    <property type="component" value="Unassembled WGS sequence"/>
</dbReference>
<dbReference type="InterPro" id="IPR000594">
    <property type="entry name" value="ThiF_NAD_FAD-bd"/>
</dbReference>
<dbReference type="InterPro" id="IPR045886">
    <property type="entry name" value="ThiF/MoeB/HesA"/>
</dbReference>
<dbReference type="PANTHER" id="PTHR43267">
    <property type="entry name" value="TRNA THREONYLCARBAMOYLADENOSINE DEHYDRATASE"/>
    <property type="match status" value="1"/>
</dbReference>
<dbReference type="EMBL" id="SUMG01000014">
    <property type="protein sequence ID" value="NBG88909.1"/>
    <property type="molecule type" value="Genomic_DNA"/>
</dbReference>
<organism evidence="2 3">
    <name type="scientific">Isachenkonia alkalipeptolytica</name>
    <dbReference type="NCBI Taxonomy" id="2565777"/>
    <lineage>
        <taxon>Bacteria</taxon>
        <taxon>Bacillati</taxon>
        <taxon>Bacillota</taxon>
        <taxon>Clostridia</taxon>
        <taxon>Eubacteriales</taxon>
        <taxon>Clostridiaceae</taxon>
        <taxon>Isachenkonia</taxon>
    </lineage>
</organism>
<dbReference type="CDD" id="cd00755">
    <property type="entry name" value="YgdL_like"/>
    <property type="match status" value="1"/>
</dbReference>
<dbReference type="GO" id="GO:0008641">
    <property type="term" value="F:ubiquitin-like modifier activating enzyme activity"/>
    <property type="evidence" value="ECO:0007669"/>
    <property type="project" value="InterPro"/>
</dbReference>
<gene>
    <name evidence="2" type="ORF">ISALK_10390</name>
</gene>
<dbReference type="AlphaFoldDB" id="A0AA43XM70"/>
<evidence type="ECO:0000259" key="1">
    <source>
        <dbReference type="Pfam" id="PF00899"/>
    </source>
</evidence>
<dbReference type="GO" id="GO:0061503">
    <property type="term" value="F:tRNA threonylcarbamoyladenosine dehydratase"/>
    <property type="evidence" value="ECO:0007669"/>
    <property type="project" value="TreeGrafter"/>
</dbReference>
<dbReference type="SUPFAM" id="SSF69572">
    <property type="entry name" value="Activating enzymes of the ubiquitin-like proteins"/>
    <property type="match status" value="1"/>
</dbReference>
<feature type="domain" description="THIF-type NAD/FAD binding fold" evidence="1">
    <location>
        <begin position="14"/>
        <end position="232"/>
    </location>
</feature>
<dbReference type="Pfam" id="PF00899">
    <property type="entry name" value="ThiF"/>
    <property type="match status" value="1"/>
</dbReference>
<name>A0AA43XM70_9CLOT</name>
<sequence length="238" mass="26416">MSSQFERTELLANENSLECFFSKHIAVFGVGGVGSYAAEALVRAGIKEITILDSDVVCVTNINRQIQATHKTVGQGKVTVMRDRLLDINPNLKVHSLSNHLSKDNIHQLVTQEFDYIIDAIDTISAKLLLIEEAKKLDIPVISSMGAGNKIDPTKFLVADIHETNTCPLARIMRKELRRRNLKDVKVVFSVEKPLEVERISTDPNYQRKKTPGSISFVPSAAGMVIASEVFKDLWKGA</sequence>
<dbReference type="InterPro" id="IPR035985">
    <property type="entry name" value="Ubiquitin-activating_enz"/>
</dbReference>
<dbReference type="RefSeq" id="WP_160722026.1">
    <property type="nucleotide sequence ID" value="NZ_SUMG01000014.1"/>
</dbReference>
<dbReference type="PANTHER" id="PTHR43267:SF1">
    <property type="entry name" value="TRNA THREONYLCARBAMOYLADENOSINE DEHYDRATASE"/>
    <property type="match status" value="1"/>
</dbReference>
<protein>
    <submittedName>
        <fullName evidence="2">tRNA threonylcarbamoyladenosine dehydratase</fullName>
    </submittedName>
</protein>
<evidence type="ECO:0000313" key="3">
    <source>
        <dbReference type="Proteomes" id="UP000449710"/>
    </source>
</evidence>
<keyword evidence="3" id="KW-1185">Reference proteome</keyword>